<feature type="domain" description="Putative DNA-binding" evidence="1">
    <location>
        <begin position="9"/>
        <end position="104"/>
    </location>
</feature>
<proteinExistence type="predicted"/>
<reference evidence="2 3" key="1">
    <citation type="submission" date="2016-10" db="EMBL/GenBank/DDBJ databases">
        <title>Silvanigrella aquatica sp. nov., isolated from a freshwater lake located in the Black Forest, Germany, description of Silvanigrellaceae fam. nov., Silvanigrellales ord. nov., reclassification of the order Bdellovibrionales in the class Oligoflexia, reclassification of the families Bacteriovoracaceae and Halobacteriovoraceae in the new order Bacteriovoracales ord. nov., and reclassification of the family Pseudobacteriovoracaceae in the order Oligoflexiales.</title>
        <authorList>
            <person name="Hahn M.W."/>
            <person name="Schmidt J."/>
            <person name="Koll U."/>
            <person name="Rohde M."/>
            <person name="Verbag S."/>
            <person name="Pitt A."/>
            <person name="Nakai R."/>
            <person name="Naganuma T."/>
            <person name="Lang E."/>
        </authorList>
    </citation>
    <scope>NUCLEOTIDE SEQUENCE [LARGE SCALE GENOMIC DNA]</scope>
    <source>
        <strain evidence="2 3">MWH-Nonnen-W8red</strain>
    </source>
</reference>
<name>A0A1L4CXQ0_9BACT</name>
<evidence type="ECO:0000259" key="1">
    <source>
        <dbReference type="Pfam" id="PF09836"/>
    </source>
</evidence>
<dbReference type="EMBL" id="CP017834">
    <property type="protein sequence ID" value="APJ02732.1"/>
    <property type="molecule type" value="Genomic_DNA"/>
</dbReference>
<dbReference type="RefSeq" id="WP_148696445.1">
    <property type="nucleotide sequence ID" value="NZ_CP017834.1"/>
</dbReference>
<organism evidence="2 3">
    <name type="scientific">Silvanigrella aquatica</name>
    <dbReference type="NCBI Taxonomy" id="1915309"/>
    <lineage>
        <taxon>Bacteria</taxon>
        <taxon>Pseudomonadati</taxon>
        <taxon>Bdellovibrionota</taxon>
        <taxon>Oligoflexia</taxon>
        <taxon>Silvanigrellales</taxon>
        <taxon>Silvanigrellaceae</taxon>
        <taxon>Silvanigrella</taxon>
    </lineage>
</organism>
<dbReference type="InterPro" id="IPR018640">
    <property type="entry name" value="DUF2063"/>
</dbReference>
<dbReference type="AlphaFoldDB" id="A0A1L4CXQ0"/>
<dbReference type="Gene3D" id="1.10.150.690">
    <property type="entry name" value="DUF2063"/>
    <property type="match status" value="1"/>
</dbReference>
<dbReference type="InterPro" id="IPR044922">
    <property type="entry name" value="DUF2063_N_sf"/>
</dbReference>
<dbReference type="OrthoDB" id="4146344at2"/>
<evidence type="ECO:0000313" key="3">
    <source>
        <dbReference type="Proteomes" id="UP000184731"/>
    </source>
</evidence>
<gene>
    <name evidence="2" type="ORF">AXG55_01840</name>
</gene>
<protein>
    <recommendedName>
        <fullName evidence="1">Putative DNA-binding domain-containing protein</fullName>
    </recommendedName>
</protein>
<keyword evidence="3" id="KW-1185">Reference proteome</keyword>
<dbReference type="STRING" id="1915309.AXG55_01840"/>
<evidence type="ECO:0000313" key="2">
    <source>
        <dbReference type="EMBL" id="APJ02732.1"/>
    </source>
</evidence>
<accession>A0A1L4CXQ0</accession>
<dbReference type="Pfam" id="PF09836">
    <property type="entry name" value="DUF2063"/>
    <property type="match status" value="1"/>
</dbReference>
<dbReference type="Proteomes" id="UP000184731">
    <property type="component" value="Chromosome"/>
</dbReference>
<sequence>MNKFSILTLQKRFADFLKRGSLNSNHEIENSIVNQSSISVEERLLIYKNAYKIRMHETLKQDYPKVYQVLNQEMFYELVEEYLMRSPSQNWNLNDFSSNLPNFIAQSKWSIEYKFLSDLAEFEWLKVLSFYSDEITPFNFSEISKIPVENHNKIVLYLAPSVVLYRARWAVHCVGNKKFIPKRSHFYIIYKNKGEVHSENIPQVMWRILMKISEGLCIEKIIDSDNTLDEQKISKNFHKWVSKGIISHYSYTEE</sequence>
<dbReference type="KEGG" id="saqi:AXG55_01840"/>